<dbReference type="Pfam" id="PF00534">
    <property type="entry name" value="Glycos_transf_1"/>
    <property type="match status" value="1"/>
</dbReference>
<keyword evidence="2 4" id="KW-0808">Transferase</keyword>
<evidence type="ECO:0000313" key="5">
    <source>
        <dbReference type="Proteomes" id="UP000285970"/>
    </source>
</evidence>
<protein>
    <recommendedName>
        <fullName evidence="1">D-inositol 3-phosphate glycosyltransferase</fullName>
    </recommendedName>
</protein>
<evidence type="ECO:0000313" key="4">
    <source>
        <dbReference type="EMBL" id="RWR19186.1"/>
    </source>
</evidence>
<dbReference type="OrthoDB" id="4775108at2"/>
<evidence type="ECO:0000256" key="2">
    <source>
        <dbReference type="ARBA" id="ARBA00022679"/>
    </source>
</evidence>
<evidence type="ECO:0000259" key="3">
    <source>
        <dbReference type="Pfam" id="PF00534"/>
    </source>
</evidence>
<feature type="domain" description="Glycosyl transferase family 1" evidence="3">
    <location>
        <begin position="176"/>
        <end position="320"/>
    </location>
</feature>
<dbReference type="InterPro" id="IPR050194">
    <property type="entry name" value="Glycosyltransferase_grp1"/>
</dbReference>
<dbReference type="PANTHER" id="PTHR45947:SF3">
    <property type="entry name" value="SULFOQUINOVOSYL TRANSFERASE SQD2"/>
    <property type="match status" value="1"/>
</dbReference>
<sequence length="352" mass="37275">MSGRVCFVAAPLVARSGVYNSTVEAVTAARARGLPWTAVIGVAGEASGSPTDADGVTELTLEPRGLGGVRDLAGRLKSLPQVREADVIISMIPQSDMALSLTSLPWIAYLRGLPWPARGESSRAKTAVWRGLERLALGRAREVWATTPLLARDVGSIVGRIVAPGLQPPSALPRSPEPGTFVWAARYGHDKNPSLFLDALRALPQARGAMYGTGPLRDALANDAPANVRIAGWAPRAELWSDAIAYVGTSTREAFGRSAVEAAMLGIPTIVSDRFGCAEMLFTDPELRKLCVLPVGDAAAWTRTLSVVHSDPRMRERIASHVKMNAAGLTIDSAVDNISAASAAVSRARSQR</sequence>
<reference evidence="4 5" key="1">
    <citation type="journal article" date="2018" name="Front. Microbiol.">
        <title>Novel Insights Into Bacterial Dimethylsulfoniopropionate Catabolism in the East China Sea.</title>
        <authorList>
            <person name="Liu J."/>
            <person name="Liu J."/>
            <person name="Zhang S.H."/>
            <person name="Liang J."/>
            <person name="Lin H."/>
            <person name="Song D."/>
            <person name="Yang G.P."/>
            <person name="Todd J.D."/>
            <person name="Zhang X.H."/>
        </authorList>
    </citation>
    <scope>NUCLEOTIDE SEQUENCE [LARGE SCALE GENOMIC DNA]</scope>
    <source>
        <strain evidence="4 5">ZYFD042</strain>
    </source>
</reference>
<dbReference type="AlphaFoldDB" id="A0A3S3MYC9"/>
<dbReference type="PANTHER" id="PTHR45947">
    <property type="entry name" value="SULFOQUINOVOSYL TRANSFERASE SQD2"/>
    <property type="match status" value="1"/>
</dbReference>
<organism evidence="4 5">
    <name type="scientific">Microbacterium enclense</name>
    <dbReference type="NCBI Taxonomy" id="993073"/>
    <lineage>
        <taxon>Bacteria</taxon>
        <taxon>Bacillati</taxon>
        <taxon>Actinomycetota</taxon>
        <taxon>Actinomycetes</taxon>
        <taxon>Micrococcales</taxon>
        <taxon>Microbacteriaceae</taxon>
        <taxon>Microbacterium</taxon>
    </lineage>
</organism>
<proteinExistence type="predicted"/>
<gene>
    <name evidence="4" type="ORF">D8Y23_08210</name>
</gene>
<dbReference type="EMBL" id="RBZY01000024">
    <property type="protein sequence ID" value="RWR19186.1"/>
    <property type="molecule type" value="Genomic_DNA"/>
</dbReference>
<comment type="caution">
    <text evidence="4">The sequence shown here is derived from an EMBL/GenBank/DDBJ whole genome shotgun (WGS) entry which is preliminary data.</text>
</comment>
<name>A0A3S3MYC9_9MICO</name>
<dbReference type="RefSeq" id="WP_128217663.1">
    <property type="nucleotide sequence ID" value="NZ_RBZY01000024.1"/>
</dbReference>
<dbReference type="SUPFAM" id="SSF53756">
    <property type="entry name" value="UDP-Glycosyltransferase/glycogen phosphorylase"/>
    <property type="match status" value="1"/>
</dbReference>
<evidence type="ECO:0000256" key="1">
    <source>
        <dbReference type="ARBA" id="ARBA00021292"/>
    </source>
</evidence>
<dbReference type="Proteomes" id="UP000285970">
    <property type="component" value="Unassembled WGS sequence"/>
</dbReference>
<dbReference type="InterPro" id="IPR001296">
    <property type="entry name" value="Glyco_trans_1"/>
</dbReference>
<dbReference type="GO" id="GO:0016757">
    <property type="term" value="F:glycosyltransferase activity"/>
    <property type="evidence" value="ECO:0007669"/>
    <property type="project" value="InterPro"/>
</dbReference>
<accession>A0A3S3MYC9</accession>
<dbReference type="Gene3D" id="3.40.50.2000">
    <property type="entry name" value="Glycogen Phosphorylase B"/>
    <property type="match status" value="1"/>
</dbReference>